<dbReference type="InterPro" id="IPR012505">
    <property type="entry name" value="YbbR"/>
</dbReference>
<evidence type="ECO:0008006" key="3">
    <source>
        <dbReference type="Google" id="ProtNLM"/>
    </source>
</evidence>
<name>A0A163BUT4_9FLAO</name>
<dbReference type="Proteomes" id="UP000076715">
    <property type="component" value="Unassembled WGS sequence"/>
</dbReference>
<reference evidence="1 2" key="1">
    <citation type="submission" date="2016-01" db="EMBL/GenBank/DDBJ databases">
        <title>The draft genome sequence of Aquimarina sp. RZW4-3-2.</title>
        <authorList>
            <person name="Wang Y."/>
        </authorList>
    </citation>
    <scope>NUCLEOTIDE SEQUENCE [LARGE SCALE GENOMIC DNA]</scope>
    <source>
        <strain evidence="1 2">RZW4-3-2</strain>
    </source>
</reference>
<gene>
    <name evidence="1" type="ORF">AWE51_20630</name>
</gene>
<evidence type="ECO:0000313" key="2">
    <source>
        <dbReference type="Proteomes" id="UP000076715"/>
    </source>
</evidence>
<dbReference type="Gene3D" id="2.170.120.40">
    <property type="entry name" value="YbbR-like domain"/>
    <property type="match status" value="1"/>
</dbReference>
<dbReference type="STRING" id="1642818.AWE51_20630"/>
<organism evidence="1 2">
    <name type="scientific">Aquimarina aggregata</name>
    <dbReference type="NCBI Taxonomy" id="1642818"/>
    <lineage>
        <taxon>Bacteria</taxon>
        <taxon>Pseudomonadati</taxon>
        <taxon>Bacteroidota</taxon>
        <taxon>Flavobacteriia</taxon>
        <taxon>Flavobacteriales</taxon>
        <taxon>Flavobacteriaceae</taxon>
        <taxon>Aquimarina</taxon>
    </lineage>
</organism>
<protein>
    <recommendedName>
        <fullName evidence="3">YbbR-like domain-containing protein</fullName>
    </recommendedName>
</protein>
<dbReference type="OrthoDB" id="1150187at2"/>
<dbReference type="PANTHER" id="PTHR37804:SF1">
    <property type="entry name" value="CDAA REGULATORY PROTEIN CDAR"/>
    <property type="match status" value="1"/>
</dbReference>
<sequence>MSNRKKKIFSFKRNSVKTFLFFLIFTSALWLLIQFSKNYTKEVEIAIRYTNLPEDKIFNEESDQIVRMTLNGNGFRLMNHSWKKPILEFNIDDASSMINDQYYFRLDKGSRILKNKLDFKGNILALQKDSLRLKLDINLQKKVPVQLVQDVKYSVGYGSDKGLVIQPDSIVISGPSKIIDTIKSVNTASLQLEGLNVDYVDELTIDLESLPEIIKIKPDKVTATIEVSKFTEGNQKIPITVKNVPEDTEIKIFPKEVMVVYRVGLDKYNEISPRDFMVVADYAKSGESSFLTLELFDKPESIHDVRLREKQIQFVVLK</sequence>
<comment type="caution">
    <text evidence="1">The sequence shown here is derived from an EMBL/GenBank/DDBJ whole genome shotgun (WGS) entry which is preliminary data.</text>
</comment>
<dbReference type="AlphaFoldDB" id="A0A163BUT4"/>
<evidence type="ECO:0000313" key="1">
    <source>
        <dbReference type="EMBL" id="KZS41803.1"/>
    </source>
</evidence>
<dbReference type="InterPro" id="IPR053154">
    <property type="entry name" value="c-di-AMP_regulator"/>
</dbReference>
<dbReference type="EMBL" id="LQRT01000003">
    <property type="protein sequence ID" value="KZS41803.1"/>
    <property type="molecule type" value="Genomic_DNA"/>
</dbReference>
<dbReference type="RefSeq" id="WP_066311520.1">
    <property type="nucleotide sequence ID" value="NZ_CANLSS010000006.1"/>
</dbReference>
<dbReference type="PANTHER" id="PTHR37804">
    <property type="entry name" value="CDAA REGULATORY PROTEIN CDAR"/>
    <property type="match status" value="1"/>
</dbReference>
<keyword evidence="2" id="KW-1185">Reference proteome</keyword>
<proteinExistence type="predicted"/>
<accession>A0A163BUT4</accession>
<dbReference type="Pfam" id="PF07949">
    <property type="entry name" value="YbbR"/>
    <property type="match status" value="1"/>
</dbReference>